<dbReference type="GO" id="GO:0046900">
    <property type="term" value="P:tetrahydrofolylpolyglutamate metabolic process"/>
    <property type="evidence" value="ECO:0007669"/>
    <property type="project" value="TreeGrafter"/>
</dbReference>
<dbReference type="GO" id="GO:0034722">
    <property type="term" value="F:gamma-glutamyl-peptidase activity"/>
    <property type="evidence" value="ECO:0007669"/>
    <property type="project" value="UniProtKB-UniRule"/>
</dbReference>
<dbReference type="OrthoDB" id="64220at2759"/>
<evidence type="ECO:0000256" key="6">
    <source>
        <dbReference type="PIRSR" id="PIRSR615527-1"/>
    </source>
</evidence>
<dbReference type="Proteomes" id="UP000014760">
    <property type="component" value="Unassembled WGS sequence"/>
</dbReference>
<evidence type="ECO:0000256" key="4">
    <source>
        <dbReference type="ARBA" id="ARBA00022729"/>
    </source>
</evidence>
<dbReference type="PROSITE" id="PS51275">
    <property type="entry name" value="PEPTIDASE_C26_GGH"/>
    <property type="match status" value="1"/>
</dbReference>
<dbReference type="EC" id="3.4.19.9" evidence="7"/>
<evidence type="ECO:0000256" key="2">
    <source>
        <dbReference type="ARBA" id="ARBA00011083"/>
    </source>
</evidence>
<comment type="subcellular location">
    <subcellularLocation>
        <location evidence="1">Secreted</location>
        <location evidence="1">Extracellular space</location>
    </subcellularLocation>
</comment>
<accession>R7TI73</accession>
<reference evidence="9" key="3">
    <citation type="submission" date="2015-06" db="UniProtKB">
        <authorList>
            <consortium name="EnsemblMetazoa"/>
        </authorList>
    </citation>
    <scope>IDENTIFICATION</scope>
</reference>
<evidence type="ECO:0000256" key="3">
    <source>
        <dbReference type="ARBA" id="ARBA00022525"/>
    </source>
</evidence>
<feature type="active site" description="Nucleophile" evidence="6 7">
    <location>
        <position position="96"/>
    </location>
</feature>
<dbReference type="PANTHER" id="PTHR11315">
    <property type="entry name" value="PROTEASE FAMILY C26 GAMMA-GLUTAMYL HYDROLASE"/>
    <property type="match status" value="1"/>
</dbReference>
<dbReference type="EnsemblMetazoa" id="CapteT104938">
    <property type="protein sequence ID" value="CapteP104938"/>
    <property type="gene ID" value="CapteG104938"/>
</dbReference>
<sequence>GVLAQESPEHNIHGDSYIMSNYVKFVEMAGALVVPIRVGESVKYYQDIFSKINGIIYPGGAVDLVTSEYAKSARILHKLSLEANDRGDYFPILGICLGFQLLTVLTLKENVMVNCSEEDIARSLDFTWNYRQGKLLQNLPAHLEEAMRSSPVTYNNHQYCFAVKSYDSLKKLNSFYRVLSTNVGRNGTHYVSTMEAYKYPIFGVQWHPEKNIFQWNVHSHIDHSEEAVEVTQYLANFFIAQARQNKHRFADLKTASNALINNVSPSFSGAPSFASNYFFNFTSNSIH</sequence>
<keyword evidence="3" id="KW-0964">Secreted</keyword>
<dbReference type="MEROPS" id="C26.001"/>
<dbReference type="InterPro" id="IPR015527">
    <property type="entry name" value="Pept_C26_g-glut_hydrolase"/>
</dbReference>
<evidence type="ECO:0000313" key="8">
    <source>
        <dbReference type="EMBL" id="ELT93533.1"/>
    </source>
</evidence>
<proteinExistence type="inferred from homology"/>
<evidence type="ECO:0000313" key="10">
    <source>
        <dbReference type="Proteomes" id="UP000014760"/>
    </source>
</evidence>
<evidence type="ECO:0000256" key="1">
    <source>
        <dbReference type="ARBA" id="ARBA00004239"/>
    </source>
</evidence>
<dbReference type="HOGENOM" id="CLU_058704_1_1_1"/>
<dbReference type="InterPro" id="IPR011697">
    <property type="entry name" value="Peptidase_C26"/>
</dbReference>
<evidence type="ECO:0000313" key="9">
    <source>
        <dbReference type="EnsemblMetazoa" id="CapteP104938"/>
    </source>
</evidence>
<feature type="active site" description="Proton donor" evidence="6">
    <location>
        <position position="207"/>
    </location>
</feature>
<dbReference type="FunFam" id="3.40.50.880:FF:000024">
    <property type="entry name" value="Folate gamma-glutamyl hydrolase"/>
    <property type="match status" value="1"/>
</dbReference>
<dbReference type="GO" id="GO:0005576">
    <property type="term" value="C:extracellular region"/>
    <property type="evidence" value="ECO:0007669"/>
    <property type="project" value="UniProtKB-SubCell"/>
</dbReference>
<evidence type="ECO:0000256" key="7">
    <source>
        <dbReference type="PROSITE-ProRule" id="PRU00607"/>
    </source>
</evidence>
<comment type="similarity">
    <text evidence="2">Belongs to the peptidase C26 family.</text>
</comment>
<feature type="non-terminal residue" evidence="8">
    <location>
        <position position="1"/>
    </location>
</feature>
<keyword evidence="10" id="KW-1185">Reference proteome</keyword>
<dbReference type="OMA" id="EPVSSHF"/>
<dbReference type="Gene3D" id="3.40.50.880">
    <property type="match status" value="1"/>
</dbReference>
<feature type="active site" evidence="7">
    <location>
        <position position="207"/>
    </location>
</feature>
<organism evidence="8">
    <name type="scientific">Capitella teleta</name>
    <name type="common">Polychaete worm</name>
    <dbReference type="NCBI Taxonomy" id="283909"/>
    <lineage>
        <taxon>Eukaryota</taxon>
        <taxon>Metazoa</taxon>
        <taxon>Spiralia</taxon>
        <taxon>Lophotrochozoa</taxon>
        <taxon>Annelida</taxon>
        <taxon>Polychaeta</taxon>
        <taxon>Sedentaria</taxon>
        <taxon>Scolecida</taxon>
        <taxon>Capitellidae</taxon>
        <taxon>Capitella</taxon>
    </lineage>
</organism>
<protein>
    <recommendedName>
        <fullName evidence="7">folate gamma-glutamyl hydrolase</fullName>
        <ecNumber evidence="7">3.4.19.9</ecNumber>
    </recommendedName>
</protein>
<reference evidence="10" key="1">
    <citation type="submission" date="2012-12" db="EMBL/GenBank/DDBJ databases">
        <authorList>
            <person name="Hellsten U."/>
            <person name="Grimwood J."/>
            <person name="Chapman J.A."/>
            <person name="Shapiro H."/>
            <person name="Aerts A."/>
            <person name="Otillar R.P."/>
            <person name="Terry A.Y."/>
            <person name="Boore J.L."/>
            <person name="Simakov O."/>
            <person name="Marletaz F."/>
            <person name="Cho S.-J."/>
            <person name="Edsinger-Gonzales E."/>
            <person name="Havlak P."/>
            <person name="Kuo D.-H."/>
            <person name="Larsson T."/>
            <person name="Lv J."/>
            <person name="Arendt D."/>
            <person name="Savage R."/>
            <person name="Osoegawa K."/>
            <person name="de Jong P."/>
            <person name="Lindberg D.R."/>
            <person name="Seaver E.C."/>
            <person name="Weisblat D.A."/>
            <person name="Putnam N.H."/>
            <person name="Grigoriev I.V."/>
            <person name="Rokhsar D.S."/>
        </authorList>
    </citation>
    <scope>NUCLEOTIDE SEQUENCE</scope>
    <source>
        <strain evidence="10">I ESC-2004</strain>
    </source>
</reference>
<dbReference type="EMBL" id="KB309702">
    <property type="protein sequence ID" value="ELT93533.1"/>
    <property type="molecule type" value="Genomic_DNA"/>
</dbReference>
<dbReference type="InterPro" id="IPR029062">
    <property type="entry name" value="Class_I_gatase-like"/>
</dbReference>
<dbReference type="AlphaFoldDB" id="R7TI73"/>
<dbReference type="GO" id="GO:0005773">
    <property type="term" value="C:vacuole"/>
    <property type="evidence" value="ECO:0007669"/>
    <property type="project" value="TreeGrafter"/>
</dbReference>
<gene>
    <name evidence="8" type="ORF">CAPTEDRAFT_104938</name>
</gene>
<dbReference type="FunCoup" id="R7TI73">
    <property type="interactions" value="229"/>
</dbReference>
<evidence type="ECO:0000256" key="5">
    <source>
        <dbReference type="ARBA" id="ARBA00022801"/>
    </source>
</evidence>
<reference evidence="8 10" key="2">
    <citation type="journal article" date="2013" name="Nature">
        <title>Insights into bilaterian evolution from three spiralian genomes.</title>
        <authorList>
            <person name="Simakov O."/>
            <person name="Marletaz F."/>
            <person name="Cho S.J."/>
            <person name="Edsinger-Gonzales E."/>
            <person name="Havlak P."/>
            <person name="Hellsten U."/>
            <person name="Kuo D.H."/>
            <person name="Larsson T."/>
            <person name="Lv J."/>
            <person name="Arendt D."/>
            <person name="Savage R."/>
            <person name="Osoegawa K."/>
            <person name="de Jong P."/>
            <person name="Grimwood J."/>
            <person name="Chapman J.A."/>
            <person name="Shapiro H."/>
            <person name="Aerts A."/>
            <person name="Otillar R.P."/>
            <person name="Terry A.Y."/>
            <person name="Boore J.L."/>
            <person name="Grigoriev I.V."/>
            <person name="Lindberg D.R."/>
            <person name="Seaver E.C."/>
            <person name="Weisblat D.A."/>
            <person name="Putnam N.H."/>
            <person name="Rokhsar D.S."/>
        </authorList>
    </citation>
    <scope>NUCLEOTIDE SEQUENCE</scope>
    <source>
        <strain evidence="8 10">I ESC-2004</strain>
    </source>
</reference>
<dbReference type="EMBL" id="AMQN01012715">
    <property type="status" value="NOT_ANNOTATED_CDS"/>
    <property type="molecule type" value="Genomic_DNA"/>
</dbReference>
<name>R7TI73_CAPTE</name>
<dbReference type="PANTHER" id="PTHR11315:SF0">
    <property type="entry name" value="FOLATE GAMMA-GLUTAMYL HYDROLASE"/>
    <property type="match status" value="1"/>
</dbReference>
<dbReference type="STRING" id="283909.R7TI73"/>
<dbReference type="Pfam" id="PF07722">
    <property type="entry name" value="Peptidase_C26"/>
    <property type="match status" value="1"/>
</dbReference>
<dbReference type="SUPFAM" id="SSF52317">
    <property type="entry name" value="Class I glutamine amidotransferase-like"/>
    <property type="match status" value="1"/>
</dbReference>
<keyword evidence="5 7" id="KW-0378">Hydrolase</keyword>
<keyword evidence="4" id="KW-0732">Signal</keyword>
<dbReference type="PROSITE" id="PS51273">
    <property type="entry name" value="GATASE_TYPE_1"/>
    <property type="match status" value="1"/>
</dbReference>
<comment type="catalytic activity">
    <reaction evidence="7">
        <text>(6S)-5,6,7,8-tetrahydrofolyl-(gamma-L-Glu)(n) + (n-1) H2O = (6S)-5,6,7,8-tetrahydrofolate + (n-1) L-glutamate</text>
        <dbReference type="Rhea" id="RHEA:56784"/>
        <dbReference type="Rhea" id="RHEA-COMP:14738"/>
        <dbReference type="ChEBI" id="CHEBI:15377"/>
        <dbReference type="ChEBI" id="CHEBI:29985"/>
        <dbReference type="ChEBI" id="CHEBI:57453"/>
        <dbReference type="ChEBI" id="CHEBI:141005"/>
        <dbReference type="EC" id="3.4.19.9"/>
    </reaction>
</comment>